<dbReference type="EMBL" id="JYNU01000014">
    <property type="protein sequence ID" value="KMO75932.1"/>
    <property type="molecule type" value="Genomic_DNA"/>
</dbReference>
<gene>
    <name evidence="2" type="ORF">MOBUDSM44075_02461</name>
</gene>
<evidence type="ECO:0000313" key="2">
    <source>
        <dbReference type="EMBL" id="KMO75932.1"/>
    </source>
</evidence>
<protein>
    <recommendedName>
        <fullName evidence="4">IF2 family translation initiation factor</fullName>
    </recommendedName>
</protein>
<dbReference type="PATRIC" id="fig|1807.14.peg.2482"/>
<evidence type="ECO:0000256" key="1">
    <source>
        <dbReference type="SAM" id="MobiDB-lite"/>
    </source>
</evidence>
<dbReference type="RefSeq" id="WP_048423306.1">
    <property type="nucleotide sequence ID" value="NZ_JYNU01000014.1"/>
</dbReference>
<proteinExistence type="predicted"/>
<feature type="compositionally biased region" description="Basic and acidic residues" evidence="1">
    <location>
        <begin position="87"/>
        <end position="100"/>
    </location>
</feature>
<reference evidence="2 3" key="1">
    <citation type="journal article" date="2015" name="Genome Biol. Evol.">
        <title>Characterization of Three Mycobacterium spp. with Potential Use in Bioremediation by Genome Sequencing and Comparative Genomics.</title>
        <authorList>
            <person name="Das S."/>
            <person name="Pettersson B.M."/>
            <person name="Behra P.R."/>
            <person name="Ramesh M."/>
            <person name="Dasgupta S."/>
            <person name="Bhattacharya A."/>
            <person name="Kirsebom L.A."/>
        </authorList>
    </citation>
    <scope>NUCLEOTIDE SEQUENCE [LARGE SCALE GENOMIC DNA]</scope>
    <source>
        <strain evidence="2 3">DSM 44075</strain>
    </source>
</reference>
<accession>A0A0J6W2L6</accession>
<feature type="compositionally biased region" description="Basic and acidic residues" evidence="1">
    <location>
        <begin position="112"/>
        <end position="154"/>
    </location>
</feature>
<dbReference type="Proteomes" id="UP000036313">
    <property type="component" value="Unassembled WGS sequence"/>
</dbReference>
<evidence type="ECO:0008006" key="4">
    <source>
        <dbReference type="Google" id="ProtNLM"/>
    </source>
</evidence>
<feature type="region of interest" description="Disordered" evidence="1">
    <location>
        <begin position="87"/>
        <end position="221"/>
    </location>
</feature>
<evidence type="ECO:0000313" key="3">
    <source>
        <dbReference type="Proteomes" id="UP000036313"/>
    </source>
</evidence>
<name>A0A0J6W2L6_9MYCO</name>
<organism evidence="2 3">
    <name type="scientific">Mycolicibacterium obuense</name>
    <dbReference type="NCBI Taxonomy" id="1807"/>
    <lineage>
        <taxon>Bacteria</taxon>
        <taxon>Bacillati</taxon>
        <taxon>Actinomycetota</taxon>
        <taxon>Actinomycetes</taxon>
        <taxon>Mycobacteriales</taxon>
        <taxon>Mycobacteriaceae</taxon>
        <taxon>Mycolicibacterium</taxon>
    </lineage>
</organism>
<comment type="caution">
    <text evidence="2">The sequence shown here is derived from an EMBL/GenBank/DDBJ whole genome shotgun (WGS) entry which is preliminary data.</text>
</comment>
<feature type="compositionally biased region" description="Basic and acidic residues" evidence="1">
    <location>
        <begin position="201"/>
        <end position="221"/>
    </location>
</feature>
<dbReference type="AlphaFoldDB" id="A0A0J6W2L6"/>
<sequence>MKLSDLPFAILRFQYRLARTPLQMVEDRVLPLVDREAPGRLMYERAVGALDAAAGNALRDRALEENGISRIQRVAALGEAMRLEEVAEQKKEHAQDELARKREKAATAPQQARDDAAQRVASAREDAEQEERQAARDAVDRTAEAKRSIAESADHGVAAAEKSTRSAQNRSKAAEKAVTDVADQELDDAAAKRRAATGARARADRLEDLSDSERVRQGNSS</sequence>